<evidence type="ECO:0000313" key="4">
    <source>
        <dbReference type="EMBL" id="KAK2185671.1"/>
    </source>
</evidence>
<dbReference type="Pfam" id="PF02996">
    <property type="entry name" value="Prefoldin"/>
    <property type="match status" value="1"/>
</dbReference>
<dbReference type="PANTHER" id="PTHR12409:SF0">
    <property type="entry name" value="PREFOLDIN SUBUNIT 3"/>
    <property type="match status" value="1"/>
</dbReference>
<comment type="subunit">
    <text evidence="3">Heterohexamer of two PFD-alpha type and four PFD-beta type subunits.</text>
</comment>
<dbReference type="InterPro" id="IPR009053">
    <property type="entry name" value="Prefoldin"/>
</dbReference>
<dbReference type="GO" id="GO:0016272">
    <property type="term" value="C:prefoldin complex"/>
    <property type="evidence" value="ECO:0007669"/>
    <property type="project" value="UniProtKB-UniRule"/>
</dbReference>
<comment type="caution">
    <text evidence="4">The sequence shown here is derived from an EMBL/GenBank/DDBJ whole genome shotgun (WGS) entry which is preliminary data.</text>
</comment>
<proteinExistence type="inferred from homology"/>
<dbReference type="GO" id="GO:0005737">
    <property type="term" value="C:cytoplasm"/>
    <property type="evidence" value="ECO:0007669"/>
    <property type="project" value="TreeGrafter"/>
</dbReference>
<evidence type="ECO:0000256" key="2">
    <source>
        <dbReference type="ARBA" id="ARBA00023186"/>
    </source>
</evidence>
<dbReference type="SUPFAM" id="SSF46579">
    <property type="entry name" value="Prefoldin"/>
    <property type="match status" value="1"/>
</dbReference>
<dbReference type="CDD" id="cd23156">
    <property type="entry name" value="Prefoldin_3"/>
    <property type="match status" value="1"/>
</dbReference>
<accession>A0AAD9P030</accession>
<reference evidence="4" key="1">
    <citation type="journal article" date="2023" name="Mol. Biol. Evol.">
        <title>Third-Generation Sequencing Reveals the Adaptive Role of the Epigenome in Three Deep-Sea Polychaetes.</title>
        <authorList>
            <person name="Perez M."/>
            <person name="Aroh O."/>
            <person name="Sun Y."/>
            <person name="Lan Y."/>
            <person name="Juniper S.K."/>
            <person name="Young C.R."/>
            <person name="Angers B."/>
            <person name="Qian P.Y."/>
        </authorList>
    </citation>
    <scope>NUCLEOTIDE SEQUENCE</scope>
    <source>
        <strain evidence="4">R07B-5</strain>
    </source>
</reference>
<evidence type="ECO:0000256" key="1">
    <source>
        <dbReference type="ARBA" id="ARBA00010048"/>
    </source>
</evidence>
<keyword evidence="5" id="KW-1185">Reference proteome</keyword>
<dbReference type="FunFam" id="1.10.287.370:FF:000001">
    <property type="entry name" value="Prefoldin subunit 3"/>
    <property type="match status" value="1"/>
</dbReference>
<dbReference type="InterPro" id="IPR016655">
    <property type="entry name" value="PFD3"/>
</dbReference>
<dbReference type="GO" id="GO:0007017">
    <property type="term" value="P:microtubule-based process"/>
    <property type="evidence" value="ECO:0007669"/>
    <property type="project" value="TreeGrafter"/>
</dbReference>
<dbReference type="PIRSF" id="PIRSF016396">
    <property type="entry name" value="Prefoldin_subunit_3"/>
    <property type="match status" value="1"/>
</dbReference>
<name>A0AAD9P030_RIDPI</name>
<dbReference type="GO" id="GO:0015631">
    <property type="term" value="F:tubulin binding"/>
    <property type="evidence" value="ECO:0007669"/>
    <property type="project" value="TreeGrafter"/>
</dbReference>
<dbReference type="PANTHER" id="PTHR12409">
    <property type="entry name" value="PREFOLDIN SUBUNIT 3"/>
    <property type="match status" value="1"/>
</dbReference>
<dbReference type="AlphaFoldDB" id="A0AAD9P030"/>
<dbReference type="Proteomes" id="UP001209878">
    <property type="component" value="Unassembled WGS sequence"/>
</dbReference>
<comment type="function">
    <text evidence="3">Binds specifically to cytosolic chaperonin (c-CPN) and transfers target proteins to it. Binds to nascent polypeptide chain and promotes folding in an environment in which there are many competing pathways for nonnative proteins.</text>
</comment>
<evidence type="ECO:0000313" key="5">
    <source>
        <dbReference type="Proteomes" id="UP001209878"/>
    </source>
</evidence>
<organism evidence="4 5">
    <name type="scientific">Ridgeia piscesae</name>
    <name type="common">Tubeworm</name>
    <dbReference type="NCBI Taxonomy" id="27915"/>
    <lineage>
        <taxon>Eukaryota</taxon>
        <taxon>Metazoa</taxon>
        <taxon>Spiralia</taxon>
        <taxon>Lophotrochozoa</taxon>
        <taxon>Annelida</taxon>
        <taxon>Polychaeta</taxon>
        <taxon>Sedentaria</taxon>
        <taxon>Canalipalpata</taxon>
        <taxon>Sabellida</taxon>
        <taxon>Siboglinidae</taxon>
        <taxon>Ridgeia</taxon>
    </lineage>
</organism>
<dbReference type="GO" id="GO:0006457">
    <property type="term" value="P:protein folding"/>
    <property type="evidence" value="ECO:0007669"/>
    <property type="project" value="UniProtKB-UniRule"/>
</dbReference>
<dbReference type="EMBL" id="JAODUO010000226">
    <property type="protein sequence ID" value="KAK2185671.1"/>
    <property type="molecule type" value="Genomic_DNA"/>
</dbReference>
<sequence>MSDERSEVAEKVVTGIPKAVFVDDVDEYMKRADINESAEVALRNLEESHSKYKFMEYNLTTKKARLKTQVPDIKTSLNIVRHLQSKKDSPEDLKMHFQLSDNLYAKAKVPPTEKVCLWLGANVMLEYQLDDAEKLLQKNQEAAIASLEQVDADLGFLRDQLTTIEVNMARVYNWDVKRRQAAKGTSPAISS</sequence>
<protein>
    <recommendedName>
        <fullName evidence="3">Prefoldin subunit 3</fullName>
    </recommendedName>
</protein>
<dbReference type="InterPro" id="IPR004127">
    <property type="entry name" value="Prefoldin_subunit_alpha"/>
</dbReference>
<evidence type="ECO:0000256" key="3">
    <source>
        <dbReference type="PIRNR" id="PIRNR016396"/>
    </source>
</evidence>
<comment type="similarity">
    <text evidence="1 3">Belongs to the prefoldin subunit alpha family.</text>
</comment>
<gene>
    <name evidence="4" type="ORF">NP493_226g00006</name>
</gene>
<keyword evidence="2 3" id="KW-0143">Chaperone</keyword>
<dbReference type="GO" id="GO:0007021">
    <property type="term" value="P:tubulin complex assembly"/>
    <property type="evidence" value="ECO:0007669"/>
    <property type="project" value="TreeGrafter"/>
</dbReference>
<dbReference type="Gene3D" id="1.10.287.370">
    <property type="match status" value="1"/>
</dbReference>